<dbReference type="Proteomes" id="UP000317422">
    <property type="component" value="Unassembled WGS sequence"/>
</dbReference>
<evidence type="ECO:0000313" key="2">
    <source>
        <dbReference type="Proteomes" id="UP000317422"/>
    </source>
</evidence>
<dbReference type="AlphaFoldDB" id="A0A543NLE4"/>
<name>A0A543NLE4_9ACTN</name>
<evidence type="ECO:0000313" key="1">
    <source>
        <dbReference type="EMBL" id="TQN32632.1"/>
    </source>
</evidence>
<dbReference type="EMBL" id="VFQC01000001">
    <property type="protein sequence ID" value="TQN32632.1"/>
    <property type="molecule type" value="Genomic_DNA"/>
</dbReference>
<proteinExistence type="predicted"/>
<keyword evidence="2" id="KW-1185">Reference proteome</keyword>
<dbReference type="OrthoDB" id="3436988at2"/>
<sequence length="96" mass="10475">MSDQPHGSPRAREISRFLAELRSRSQRPVAASDQDNADLLAWKTSLLERIADASEDPHTHVVAASARADLAAYRARNAALRAEYQASLFEVLGGDS</sequence>
<reference evidence="1 2" key="1">
    <citation type="submission" date="2019-06" db="EMBL/GenBank/DDBJ databases">
        <title>Sequencing the genomes of 1000 actinobacteria strains.</title>
        <authorList>
            <person name="Klenk H.-P."/>
        </authorList>
    </citation>
    <scope>NUCLEOTIDE SEQUENCE [LARGE SCALE GENOMIC DNA]</scope>
    <source>
        <strain evidence="1 2">DSM 45015</strain>
    </source>
</reference>
<dbReference type="RefSeq" id="WP_141924102.1">
    <property type="nucleotide sequence ID" value="NZ_VFQC01000001.1"/>
</dbReference>
<gene>
    <name evidence="1" type="ORF">FHX37_2609</name>
</gene>
<organism evidence="1 2">
    <name type="scientific">Haloactinospora alba</name>
    <dbReference type="NCBI Taxonomy" id="405555"/>
    <lineage>
        <taxon>Bacteria</taxon>
        <taxon>Bacillati</taxon>
        <taxon>Actinomycetota</taxon>
        <taxon>Actinomycetes</taxon>
        <taxon>Streptosporangiales</taxon>
        <taxon>Nocardiopsidaceae</taxon>
        <taxon>Haloactinospora</taxon>
    </lineage>
</organism>
<accession>A0A543NLE4</accession>
<protein>
    <submittedName>
        <fullName evidence="1">Uncharacterized protein</fullName>
    </submittedName>
</protein>
<comment type="caution">
    <text evidence="1">The sequence shown here is derived from an EMBL/GenBank/DDBJ whole genome shotgun (WGS) entry which is preliminary data.</text>
</comment>